<name>A0A0E2LMD2_PORGN</name>
<accession>A0A0E2LMD2</accession>
<organism evidence="1 2">
    <name type="scientific">Porphyromonas gingivalis F0570</name>
    <dbReference type="NCBI Taxonomy" id="1227271"/>
    <lineage>
        <taxon>Bacteria</taxon>
        <taxon>Pseudomonadati</taxon>
        <taxon>Bacteroidota</taxon>
        <taxon>Bacteroidia</taxon>
        <taxon>Bacteroidales</taxon>
        <taxon>Porphyromonadaceae</taxon>
        <taxon>Porphyromonas</taxon>
    </lineage>
</organism>
<evidence type="ECO:0000313" key="2">
    <source>
        <dbReference type="Proteomes" id="UP000016630"/>
    </source>
</evidence>
<protein>
    <submittedName>
        <fullName evidence="1">Uncharacterized protein</fullName>
    </submittedName>
</protein>
<sequence length="59" mass="6965">MSDDIANATRDRGSIRIRSITERHSLFPLSYTRTPYRLTLRLAYPFLVGEIRAYRVLHK</sequence>
<dbReference type="EMBL" id="AWUW01000146">
    <property type="protein sequence ID" value="ERJ63909.1"/>
    <property type="molecule type" value="Genomic_DNA"/>
</dbReference>
<dbReference type="AlphaFoldDB" id="A0A0E2LMD2"/>
<dbReference type="HOGENOM" id="CLU_2956697_0_0_10"/>
<gene>
    <name evidence="1" type="ORF">HMPREF1555_02183</name>
</gene>
<reference evidence="1 2" key="1">
    <citation type="submission" date="2013-06" db="EMBL/GenBank/DDBJ databases">
        <authorList>
            <person name="Weinstock G."/>
            <person name="Sodergren E."/>
            <person name="Lobos E.A."/>
            <person name="Fulton L."/>
            <person name="Fulton R."/>
            <person name="Courtney L."/>
            <person name="Fronick C."/>
            <person name="O'Laughlin M."/>
            <person name="Godfrey J."/>
            <person name="Wilson R.M."/>
            <person name="Miner T."/>
            <person name="Farmer C."/>
            <person name="Delehaunty K."/>
            <person name="Cordes M."/>
            <person name="Minx P."/>
            <person name="Tomlinson C."/>
            <person name="Chen J."/>
            <person name="Wollam A."/>
            <person name="Pepin K.H."/>
            <person name="Bhonagiri V."/>
            <person name="Zhang X."/>
            <person name="Warren W."/>
            <person name="Mitreva M."/>
            <person name="Mardis E.R."/>
            <person name="Wilson R.K."/>
        </authorList>
    </citation>
    <scope>NUCLEOTIDE SEQUENCE [LARGE SCALE GENOMIC DNA]</scope>
    <source>
        <strain evidence="1 2">F0570</strain>
    </source>
</reference>
<dbReference type="Proteomes" id="UP000016630">
    <property type="component" value="Unassembled WGS sequence"/>
</dbReference>
<evidence type="ECO:0000313" key="1">
    <source>
        <dbReference type="EMBL" id="ERJ63909.1"/>
    </source>
</evidence>
<proteinExistence type="predicted"/>
<comment type="caution">
    <text evidence="1">The sequence shown here is derived from an EMBL/GenBank/DDBJ whole genome shotgun (WGS) entry which is preliminary data.</text>
</comment>